<sequence length="801" mass="92357">MISFTLADLQARVEILYSNCPDNNLISEADAYIREWQHSENVFAHCFEILSHFPEDANLDQKLAFIAIKTIQERIRFSYKILSPELLNEIINCLLTVIKKCENLPQSLHVQFALMSLADFMSINGNNLQAMLESIPDSKRILFLALFFESAQEVYISSYHESNQRVQFKYIPNGIELLSAAPLSVEWTRILKAITSIIPSYELLVSIIPRLFETLNDFDLIDGIVEWLNNIFSGTFKSFPPFLPIIIQFTTAYSQKLREIPDIQKTSDRLYIMWFSFFRIDDDSLLVDPNLFEILNIALTEFFECAKIMQIELSYWKDLLMSIIKVFEGFTQHPLNNFLFTLFQLCDHVFNQNIKNPEISQLDEPIQNLHLTSTEHLNYYLVNEEPKTFGMIKIAGMNSSSIDVKILNQFCELVLNLSDDISICCEFIGNVHQFCPEYLRKFIPYLLNAYSSTPLYASGALCKISFNYASEVVQINHDIVKVLINFLHFGKNPSRANLIISILNFIVHVDSPDVVNTVLNRITSFCIQFAQSVHSYIENFDMFAHFIANITSIVKLNPALSAFYNNFSIAMINALGDIIFSGYCQEWVCWLFKRFIMTKWLSDFNVVIQYIDKILEIGLFTDYHLVTFAPFLPPEHLPRFVQLINSINPEEFDLYTFGVATLIYKVATSLPSLVSEITPKTFSCLVKCASTPSQFDLVARAIEECIKTPLSHEVCLTIMQSCIQKAYRTDYNAMRLILYPLIYLKNQMNKEEYIQMFCSCLPFQNEISANFLQAILESGKGKSIEIKETAEKFISYFTKNF</sequence>
<organism evidence="1 2">
    <name type="scientific">Tritrichomonas foetus</name>
    <dbReference type="NCBI Taxonomy" id="1144522"/>
    <lineage>
        <taxon>Eukaryota</taxon>
        <taxon>Metamonada</taxon>
        <taxon>Parabasalia</taxon>
        <taxon>Tritrichomonadida</taxon>
        <taxon>Tritrichomonadidae</taxon>
        <taxon>Tritrichomonas</taxon>
    </lineage>
</organism>
<evidence type="ECO:0000313" key="1">
    <source>
        <dbReference type="EMBL" id="OHT00142.1"/>
    </source>
</evidence>
<dbReference type="GeneID" id="94843687"/>
<accession>A0A1J4JRI6</accession>
<dbReference type="Gene3D" id="1.25.10.10">
    <property type="entry name" value="Leucine-rich Repeat Variant"/>
    <property type="match status" value="1"/>
</dbReference>
<gene>
    <name evidence="1" type="ORF">TRFO_33270</name>
</gene>
<proteinExistence type="predicted"/>
<dbReference type="Proteomes" id="UP000179807">
    <property type="component" value="Unassembled WGS sequence"/>
</dbReference>
<keyword evidence="2" id="KW-1185">Reference proteome</keyword>
<dbReference type="SUPFAM" id="SSF48371">
    <property type="entry name" value="ARM repeat"/>
    <property type="match status" value="1"/>
</dbReference>
<dbReference type="AlphaFoldDB" id="A0A1J4JRI6"/>
<reference evidence="1" key="1">
    <citation type="submission" date="2016-10" db="EMBL/GenBank/DDBJ databases">
        <authorList>
            <person name="Benchimol M."/>
            <person name="Almeida L.G."/>
            <person name="Vasconcelos A.T."/>
            <person name="Perreira-Neves A."/>
            <person name="Rosa I.A."/>
            <person name="Tasca T."/>
            <person name="Bogo M.R."/>
            <person name="de Souza W."/>
        </authorList>
    </citation>
    <scope>NUCLEOTIDE SEQUENCE [LARGE SCALE GENOMIC DNA]</scope>
    <source>
        <strain evidence="1">K</strain>
    </source>
</reference>
<name>A0A1J4JRI6_9EUKA</name>
<comment type="caution">
    <text evidence="1">The sequence shown here is derived from an EMBL/GenBank/DDBJ whole genome shotgun (WGS) entry which is preliminary data.</text>
</comment>
<dbReference type="EMBL" id="MLAK01000970">
    <property type="protein sequence ID" value="OHT00142.1"/>
    <property type="molecule type" value="Genomic_DNA"/>
</dbReference>
<protein>
    <recommendedName>
        <fullName evidence="3">Importin N-terminal domain-containing protein</fullName>
    </recommendedName>
</protein>
<evidence type="ECO:0008006" key="3">
    <source>
        <dbReference type="Google" id="ProtNLM"/>
    </source>
</evidence>
<evidence type="ECO:0000313" key="2">
    <source>
        <dbReference type="Proteomes" id="UP000179807"/>
    </source>
</evidence>
<dbReference type="VEuPathDB" id="TrichDB:TRFO_33270"/>
<dbReference type="InterPro" id="IPR016024">
    <property type="entry name" value="ARM-type_fold"/>
</dbReference>
<dbReference type="InterPro" id="IPR011989">
    <property type="entry name" value="ARM-like"/>
</dbReference>
<dbReference type="RefSeq" id="XP_068353278.1">
    <property type="nucleotide sequence ID" value="XM_068508983.1"/>
</dbReference>